<evidence type="ECO:0000256" key="3">
    <source>
        <dbReference type="ARBA" id="ARBA00022692"/>
    </source>
</evidence>
<dbReference type="EMBL" id="DS022301">
    <property type="protein sequence ID" value="OAJ37837.1"/>
    <property type="molecule type" value="Genomic_DNA"/>
</dbReference>
<evidence type="ECO:0000256" key="7">
    <source>
        <dbReference type="SAM" id="Phobius"/>
    </source>
</evidence>
<feature type="region of interest" description="Disordered" evidence="6">
    <location>
        <begin position="1"/>
        <end position="25"/>
    </location>
</feature>
<feature type="compositionally biased region" description="Basic residues" evidence="6">
    <location>
        <begin position="633"/>
        <end position="648"/>
    </location>
</feature>
<dbReference type="VEuPathDB" id="FungiDB:BDEG_21813"/>
<feature type="transmembrane region" description="Helical" evidence="7">
    <location>
        <begin position="491"/>
        <end position="512"/>
    </location>
</feature>
<organism evidence="8 9">
    <name type="scientific">Batrachochytrium dendrobatidis (strain JEL423)</name>
    <dbReference type="NCBI Taxonomy" id="403673"/>
    <lineage>
        <taxon>Eukaryota</taxon>
        <taxon>Fungi</taxon>
        <taxon>Fungi incertae sedis</taxon>
        <taxon>Chytridiomycota</taxon>
        <taxon>Chytridiomycota incertae sedis</taxon>
        <taxon>Chytridiomycetes</taxon>
        <taxon>Rhizophydiales</taxon>
        <taxon>Rhizophydiales incertae sedis</taxon>
        <taxon>Batrachochytrium</taxon>
    </lineage>
</organism>
<reference evidence="8 9" key="2">
    <citation type="submission" date="2016-05" db="EMBL/GenBank/DDBJ databases">
        <title>Lineage-specific infection strategies underlie the spectrum of fungal disease in amphibians.</title>
        <authorList>
            <person name="Cuomo C.A."/>
            <person name="Farrer R.A."/>
            <person name="James T."/>
            <person name="Longcore J."/>
            <person name="Birren B."/>
        </authorList>
    </citation>
    <scope>NUCLEOTIDE SEQUENCE [LARGE SCALE GENOMIC DNA]</scope>
    <source>
        <strain evidence="8 9">JEL423</strain>
    </source>
</reference>
<dbReference type="PANTHER" id="PTHR21347:SF0">
    <property type="entry name" value="LIPID SCRAMBLASE CLPTM1L"/>
    <property type="match status" value="1"/>
</dbReference>
<feature type="region of interest" description="Disordered" evidence="6">
    <location>
        <begin position="189"/>
        <end position="221"/>
    </location>
</feature>
<protein>
    <recommendedName>
        <fullName evidence="10">Cleft lip and palate transmembrane protein 1</fullName>
    </recommendedName>
</protein>
<feature type="transmembrane region" description="Helical" evidence="7">
    <location>
        <begin position="383"/>
        <end position="403"/>
    </location>
</feature>
<dbReference type="Pfam" id="PF05602">
    <property type="entry name" value="CLPTM1"/>
    <property type="match status" value="1"/>
</dbReference>
<gene>
    <name evidence="8" type="ORF">BDEG_21813</name>
</gene>
<evidence type="ECO:0000313" key="8">
    <source>
        <dbReference type="EMBL" id="OAJ37837.1"/>
    </source>
</evidence>
<keyword evidence="5 7" id="KW-0472">Membrane</keyword>
<feature type="transmembrane region" description="Helical" evidence="7">
    <location>
        <begin position="347"/>
        <end position="367"/>
    </location>
</feature>
<sequence>MADSSAAALADANPRQGAQQPPAEQPGIFSGMLGTALRMLALYYLVSYFMSPKQGSSHLPMSMNEEGAGDPIQNSKITHYPALWNLGLKNDLYFYISENERHSSSDLLVWKEVGIAFGNWSDIRQTELDISCSKSVQHNGTLYAHIYLTQSGISPDSQIARANPDGSLYIRKLLTRYMPKKADTIKKKLVARDSKSTQSSSTSADLDDESSTNHPNIDSGIAESSKPLPIISYWWPNVTINIVASDDDIPAASPPMVIKNLRLAQDNFHFLPIYYVNDFWLLNDQIHPINDTIKTLHMSIRYAPIELWRFQLYQQFDESFRLQHEMMGVQTHETDVMKRMFIETNPVLLAVTMFVSILHSVFDFLAFKNDIDFWRKRKDMEGLSFRAIILNVVFQAIIFLYLLDNETSWMILASNGVGLLIEIWKINKTVIIKRKPEFPFVEFIDRVKPSKLTEKTRKFDQMAFGYLSYALFPLLVAYTIYSLVYEEHKSWYSFVVGTLVGFVYTFGFISMTPQLFINYKLKSVAHMPWKTFMYKALNTFVDDLFAFVIKMPWLHRLACLRDDVVFVVYLYQKWVYPEDKRRRNEFGQVGEAVNNENDDDSDNEVDDSKEALRIASEPDLVPTAKSTAVKTAKPAHKRPLKTTPKKAT</sequence>
<dbReference type="STRING" id="403673.A0A177WCK6"/>
<evidence type="ECO:0000313" key="9">
    <source>
        <dbReference type="Proteomes" id="UP000077115"/>
    </source>
</evidence>
<feature type="transmembrane region" description="Helical" evidence="7">
    <location>
        <begin position="463"/>
        <end position="485"/>
    </location>
</feature>
<dbReference type="OrthoDB" id="378564at2759"/>
<proteinExistence type="inferred from homology"/>
<keyword evidence="3 7" id="KW-0812">Transmembrane</keyword>
<comment type="subcellular location">
    <subcellularLocation>
        <location evidence="1">Membrane</location>
        <topology evidence="1">Multi-pass membrane protein</topology>
    </subcellularLocation>
</comment>
<comment type="similarity">
    <text evidence="2">Belongs to the CLPTM1 family.</text>
</comment>
<evidence type="ECO:0000256" key="4">
    <source>
        <dbReference type="ARBA" id="ARBA00022989"/>
    </source>
</evidence>
<evidence type="ECO:0000256" key="6">
    <source>
        <dbReference type="SAM" id="MobiDB-lite"/>
    </source>
</evidence>
<dbReference type="eggNOG" id="KOG2489">
    <property type="taxonomic scope" value="Eukaryota"/>
</dbReference>
<dbReference type="GO" id="GO:0012505">
    <property type="term" value="C:endomembrane system"/>
    <property type="evidence" value="ECO:0007669"/>
    <property type="project" value="TreeGrafter"/>
</dbReference>
<keyword evidence="4 7" id="KW-1133">Transmembrane helix</keyword>
<reference evidence="8 9" key="1">
    <citation type="submission" date="2006-10" db="EMBL/GenBank/DDBJ databases">
        <title>The Genome Sequence of Batrachochytrium dendrobatidis JEL423.</title>
        <authorList>
            <consortium name="The Broad Institute Genome Sequencing Platform"/>
            <person name="Birren B."/>
            <person name="Lander E."/>
            <person name="Galagan J."/>
            <person name="Cuomo C."/>
            <person name="Devon K."/>
            <person name="Jaffe D."/>
            <person name="Butler J."/>
            <person name="Alvarez P."/>
            <person name="Gnerre S."/>
            <person name="Grabherr M."/>
            <person name="Kleber M."/>
            <person name="Mauceli E."/>
            <person name="Brockman W."/>
            <person name="Young S."/>
            <person name="LaButti K."/>
            <person name="Sykes S."/>
            <person name="DeCaprio D."/>
            <person name="Crawford M."/>
            <person name="Koehrsen M."/>
            <person name="Engels R."/>
            <person name="Montgomery P."/>
            <person name="Pearson M."/>
            <person name="Howarth C."/>
            <person name="Larson L."/>
            <person name="White J."/>
            <person name="O'Leary S."/>
            <person name="Kodira C."/>
            <person name="Zeng Q."/>
            <person name="Yandava C."/>
            <person name="Alvarado L."/>
            <person name="Longcore J."/>
            <person name="James T."/>
        </authorList>
    </citation>
    <scope>NUCLEOTIDE SEQUENCE [LARGE SCALE GENOMIC DNA]</scope>
    <source>
        <strain evidence="8 9">JEL423</strain>
    </source>
</reference>
<dbReference type="InterPro" id="IPR008429">
    <property type="entry name" value="CLPTM1"/>
</dbReference>
<evidence type="ECO:0000256" key="2">
    <source>
        <dbReference type="ARBA" id="ARBA00009310"/>
    </source>
</evidence>
<dbReference type="Proteomes" id="UP000077115">
    <property type="component" value="Unassembled WGS sequence"/>
</dbReference>
<evidence type="ECO:0000256" key="1">
    <source>
        <dbReference type="ARBA" id="ARBA00004141"/>
    </source>
</evidence>
<feature type="compositionally biased region" description="Acidic residues" evidence="6">
    <location>
        <begin position="596"/>
        <end position="605"/>
    </location>
</feature>
<dbReference type="GO" id="GO:0016020">
    <property type="term" value="C:membrane"/>
    <property type="evidence" value="ECO:0007669"/>
    <property type="project" value="UniProtKB-SubCell"/>
</dbReference>
<evidence type="ECO:0000256" key="5">
    <source>
        <dbReference type="ARBA" id="ARBA00023136"/>
    </source>
</evidence>
<dbReference type="AlphaFoldDB" id="A0A177WCK6"/>
<feature type="region of interest" description="Disordered" evidence="6">
    <location>
        <begin position="588"/>
        <end position="648"/>
    </location>
</feature>
<name>A0A177WCK6_BATDL</name>
<evidence type="ECO:0008006" key="10">
    <source>
        <dbReference type="Google" id="ProtNLM"/>
    </source>
</evidence>
<accession>A0A177WCK6</accession>
<dbReference type="PANTHER" id="PTHR21347">
    <property type="entry name" value="CLEFT LIP AND PALATE ASSOCIATED TRANSMEMBRANE PROTEIN-RELATED"/>
    <property type="match status" value="1"/>
</dbReference>